<evidence type="ECO:0000256" key="6">
    <source>
        <dbReference type="ARBA" id="ARBA00023263"/>
    </source>
</evidence>
<sequence length="669" mass="73140">MVMNNRLVKASLAVLIMIFGISTSWAQLFTQSVLADESCLSAPSLTSMMTHDNHAYVTTVYPTKYGPQGNLLKYRTQSGVIMDRNNLPIYRNGSVFLSADLWAVGANFDQFGAKGMLSRHKSDGHLWMSADKSSNKLIKVSPDSVNLPSGYTDDELQHIRRAVGIDSSTVPIGAVIYPPSIHAPTGVMIYGDSLGVLRMVDASTGGQIMAYMPRRILGAQLGVDAQWSLHEVRTDDKSRLIAIGGFGRSASGMMALDVTDVTKGGSPKVLYDIAPNASFDRLSYIHAPISLGYIRQTDQSRAVFVFGGGVDGCYENNVASCQKSAANGAVIYVIDAVTGQKIAKWQNDSLNLQDMRHSFGGELTLVDRQRDGMFDHVYAADLGGQIFRIDVGADFMNAQAMRIFHVNNNNLPIFDKNRAHFYQKPIVSIYPSGDYAAQMDAKRFALITVASNDQSIVDGKPNHVYGIFDKGLINRKRYSTISKNQLEPISPASAPSQRSIAHSAGWYHKLQINGNDAVTVMGAGVVVPTSKRSSKRGVHGMYQLSVIQPKTCPSDTISQLQTYCLPFGVCSRDTSLLSNQNDVPINNQSALISPIIQGGWTAGAMVNAHSGVMSWQLLRPSADDRLNIDGVDMNDFDESNAENNSLAIQILRTIRPTRWYDVRNIGDNY</sequence>
<proteinExistence type="inferred from homology"/>
<evidence type="ECO:0000259" key="8">
    <source>
        <dbReference type="Pfam" id="PF05567"/>
    </source>
</evidence>
<evidence type="ECO:0000256" key="5">
    <source>
        <dbReference type="ARBA" id="ARBA00022837"/>
    </source>
</evidence>
<evidence type="ECO:0000256" key="3">
    <source>
        <dbReference type="ARBA" id="ARBA00022558"/>
    </source>
</evidence>
<protein>
    <submittedName>
        <fullName evidence="9">Pilus assembly protein tip-associated adhesin PilY1</fullName>
    </submittedName>
</protein>
<evidence type="ECO:0000256" key="7">
    <source>
        <dbReference type="SAM" id="SignalP"/>
    </source>
</evidence>
<evidence type="ECO:0000256" key="4">
    <source>
        <dbReference type="ARBA" id="ARBA00022723"/>
    </source>
</evidence>
<dbReference type="EMBL" id="AOMT01000022">
    <property type="protein sequence ID" value="KDN25125.1"/>
    <property type="molecule type" value="Genomic_DNA"/>
</dbReference>
<dbReference type="Pfam" id="PF05567">
    <property type="entry name" value="T4P_PilY1"/>
    <property type="match status" value="1"/>
</dbReference>
<reference evidence="9 10" key="1">
    <citation type="journal article" date="2014" name="Genome Announc.">
        <title>Draft Genome Sequence of Moraxella bovoculi Strain 237T (ATCC BAA-1259T) Isolated from a Calf with Infectious Bovine Keratoconjunctivitis.</title>
        <authorList>
            <person name="Calcutt M.J."/>
            <person name="Foecking M.F."/>
            <person name="Martin N.T."/>
            <person name="Mhlanga-Mutangadura T."/>
            <person name="Reilly T.J."/>
        </authorList>
    </citation>
    <scope>NUCLEOTIDE SEQUENCE [LARGE SCALE GENOMIC DNA]</scope>
    <source>
        <strain evidence="9 10">237</strain>
    </source>
</reference>
<dbReference type="AlphaFoldDB" id="A0A066UDE7"/>
<keyword evidence="5" id="KW-0106">Calcium</keyword>
<dbReference type="SUPFAM" id="SSF50998">
    <property type="entry name" value="Quinoprotein alcohol dehydrogenase-like"/>
    <property type="match status" value="1"/>
</dbReference>
<comment type="caution">
    <text evidence="9">The sequence shown here is derived from an EMBL/GenBank/DDBJ whole genome shotgun (WGS) entry which is preliminary data.</text>
</comment>
<feature type="chain" id="PRO_5001627118" evidence="7">
    <location>
        <begin position="27"/>
        <end position="669"/>
    </location>
</feature>
<dbReference type="eggNOG" id="COG3419">
    <property type="taxonomic scope" value="Bacteria"/>
</dbReference>
<dbReference type="GO" id="GO:0009289">
    <property type="term" value="C:pilus"/>
    <property type="evidence" value="ECO:0007669"/>
    <property type="project" value="UniProtKB-SubCell"/>
</dbReference>
<keyword evidence="6" id="KW-0281">Fimbrium</keyword>
<comment type="subcellular location">
    <subcellularLocation>
        <location evidence="1">Fimbrium</location>
    </subcellularLocation>
</comment>
<dbReference type="InterPro" id="IPR011047">
    <property type="entry name" value="Quinoprotein_ADH-like_sf"/>
</dbReference>
<dbReference type="Proteomes" id="UP000035860">
    <property type="component" value="Unassembled WGS sequence"/>
</dbReference>
<keyword evidence="10" id="KW-1185">Reference proteome</keyword>
<keyword evidence="3" id="KW-1029">Fimbrium biogenesis</keyword>
<keyword evidence="4" id="KW-0479">Metal-binding</keyword>
<feature type="signal peptide" evidence="7">
    <location>
        <begin position="1"/>
        <end position="26"/>
    </location>
</feature>
<keyword evidence="7" id="KW-0732">Signal</keyword>
<gene>
    <name evidence="9" type="ORF">MBO_04919</name>
</gene>
<evidence type="ECO:0000313" key="9">
    <source>
        <dbReference type="EMBL" id="KDN25125.1"/>
    </source>
</evidence>
<accession>A0A066UDE7</accession>
<organism evidence="9 10">
    <name type="scientific">Moraxella bovoculi 237</name>
    <dbReference type="NCBI Taxonomy" id="743974"/>
    <lineage>
        <taxon>Bacteria</taxon>
        <taxon>Pseudomonadati</taxon>
        <taxon>Pseudomonadota</taxon>
        <taxon>Gammaproteobacteria</taxon>
        <taxon>Moraxellales</taxon>
        <taxon>Moraxellaceae</taxon>
        <taxon>Moraxella</taxon>
    </lineage>
</organism>
<name>A0A066UDE7_9GAMM</name>
<evidence type="ECO:0000256" key="1">
    <source>
        <dbReference type="ARBA" id="ARBA00004561"/>
    </source>
</evidence>
<dbReference type="InterPro" id="IPR008707">
    <property type="entry name" value="B-propeller_PilY1"/>
</dbReference>
<dbReference type="RefSeq" id="WP_227712670.1">
    <property type="nucleotide sequence ID" value="NZ_AOMT01000022.1"/>
</dbReference>
<feature type="domain" description="PilY1 beta-propeller" evidence="8">
    <location>
        <begin position="217"/>
        <end position="432"/>
    </location>
</feature>
<dbReference type="GO" id="GO:0046872">
    <property type="term" value="F:metal ion binding"/>
    <property type="evidence" value="ECO:0007669"/>
    <property type="project" value="UniProtKB-KW"/>
</dbReference>
<evidence type="ECO:0000256" key="2">
    <source>
        <dbReference type="ARBA" id="ARBA00008387"/>
    </source>
</evidence>
<evidence type="ECO:0000313" key="10">
    <source>
        <dbReference type="Proteomes" id="UP000035860"/>
    </source>
</evidence>
<comment type="similarity">
    <text evidence="2">Belongs to the PilY1 family.</text>
</comment>